<dbReference type="SUPFAM" id="SSF50998">
    <property type="entry name" value="Quinoprotein alcohol dehydrogenase-like"/>
    <property type="match status" value="1"/>
</dbReference>
<dbReference type="Proteomes" id="UP000027153">
    <property type="component" value="Unassembled WGS sequence"/>
</dbReference>
<evidence type="ECO:0000256" key="1">
    <source>
        <dbReference type="SAM" id="MobiDB-lite"/>
    </source>
</evidence>
<dbReference type="Pfam" id="PF20773">
    <property type="entry name" value="InhA-like_MAM"/>
    <property type="match status" value="1"/>
</dbReference>
<dbReference type="PATRIC" id="fig|1392998.3.peg.2379"/>
<reference evidence="2 3" key="1">
    <citation type="journal article" date="2013" name="Nature">
        <title>Anaerobic oxidation of methane coupled to nitrate reduction in a novel archaeal lineage.</title>
        <authorList>
            <person name="Haroon M.F."/>
            <person name="Hu S."/>
            <person name="Shi Y."/>
            <person name="Imelfort M."/>
            <person name="Keller J."/>
            <person name="Hugenholtz P."/>
            <person name="Yuan Z."/>
            <person name="Tyson G.W."/>
        </authorList>
    </citation>
    <scope>NUCLEOTIDE SEQUENCE [LARGE SCALE GENOMIC DNA]</scope>
    <source>
        <strain evidence="2 3">ANME-2d</strain>
    </source>
</reference>
<proteinExistence type="predicted"/>
<feature type="compositionally biased region" description="Pro residues" evidence="1">
    <location>
        <begin position="656"/>
        <end position="689"/>
    </location>
</feature>
<dbReference type="EMBL" id="JMIY01000005">
    <property type="protein sequence ID" value="KCZ71650.1"/>
    <property type="molecule type" value="Genomic_DNA"/>
</dbReference>
<dbReference type="PANTHER" id="PTHR47197:SF3">
    <property type="entry name" value="DIHYDRO-HEME D1 DEHYDROGENASE"/>
    <property type="match status" value="1"/>
</dbReference>
<dbReference type="Pfam" id="PF08309">
    <property type="entry name" value="LVIVD"/>
    <property type="match status" value="10"/>
</dbReference>
<accession>A0A062V8E2</accession>
<feature type="compositionally biased region" description="Pro residues" evidence="1">
    <location>
        <begin position="696"/>
        <end position="719"/>
    </location>
</feature>
<gene>
    <name evidence="2" type="ORF">ANME2D_02386</name>
</gene>
<dbReference type="AlphaFoldDB" id="A0A062V8E2"/>
<dbReference type="RefSeq" id="WP_048091722.1">
    <property type="nucleotide sequence ID" value="NZ_JMIY01000005.1"/>
</dbReference>
<dbReference type="PANTHER" id="PTHR47197">
    <property type="entry name" value="PROTEIN NIRF"/>
    <property type="match status" value="1"/>
</dbReference>
<organism evidence="2 3">
    <name type="scientific">Candidatus Methanoperedens nitratireducens</name>
    <dbReference type="NCBI Taxonomy" id="1392998"/>
    <lineage>
        <taxon>Archaea</taxon>
        <taxon>Methanobacteriati</taxon>
        <taxon>Methanobacteriota</taxon>
        <taxon>Stenosarchaea group</taxon>
        <taxon>Methanomicrobia</taxon>
        <taxon>Methanosarcinales</taxon>
        <taxon>ANME-2 cluster</taxon>
        <taxon>Candidatus Methanoperedentaceae</taxon>
        <taxon>Candidatus Methanoperedens</taxon>
    </lineage>
</organism>
<dbReference type="InterPro" id="IPR013320">
    <property type="entry name" value="ConA-like_dom_sf"/>
</dbReference>
<sequence length="885" mass="96016">MKYVDKNNGKIFRYAKHIITSSYKPILFGLLLMFFIAPQMSLGSTGVQKIGHMGNGNSFDLVEANGYLYVGQGTEIRVYDVSSDSKIAQLNWKNYKYKTDTDSLVRGLDLKSNYLYVASTKRFTILDISNPAKPAVVSYIEPSIVKGAEIRDVKVKDNYAFLAASGAGILVIDISNKKKPSLVATLKLGGYNRPWRLTVSGNYLYTAVGSDNRLYVIDITSPANPSIKGSWSANAGTNTFSGVAVKGKYAYVTEYHNGVHVVDISNPAKPVGVAKLMGMDANDIKILGNYAYVSVRYQGFNIIDISNPTSIKIVGKGAEIPGYIEGIFPTSKYTFLAAESKGFGIYSTSDVTKPKLAVQIPVVGGSHSIAVKGNYMYIGAHNDGVWVIDISNPANPVEVAYVNYAGRSEDIDIQGNYLFTAADWGGLNIIDISNPTNPVMLTKDYGDHIDGVIADGDYVYTSVYYPNDSLGAVSITNPSKPSYVSKTDIGISLSRFAKYGQKYLLVASPGGSAKGLHIFDVSNKAKPVRVSTFGSGTAYRDVAVNGNTAVAVTGNDVVTIDLSNAANPKLIGKVSYSGAWSGRSVDAYNNIAYAAGGPNGHVRVLDIKNPSNIKLLGTFELPDYASDIVYSNGKIFTAADKAGVYILSYNAGYTPAPTPKPTPEPAPEPTPEPTPEITPRPTPEITPRPTPEKTPRPTPEPTPAPTPIDIPTPAPTPTPAPALPGTIYHFDAESGKAGWRASGLWHISSNRYTNGNYSIWYGSESTKTYDIGIAHSGNMISPEIDLKGSRQPKLSFLSWYQTETNSNYDKKLLQISVNNGAWETLKQLSHTKENWVKESIDLSDYAGNKIRIRFVFNTIDAKYNKYEGWYVDDITIVDDTIVKKG</sequence>
<dbReference type="OrthoDB" id="134269at2157"/>
<dbReference type="SUPFAM" id="SSF75011">
    <property type="entry name" value="3-carboxy-cis,cis-mucoante lactonizing enzyme"/>
    <property type="match status" value="1"/>
</dbReference>
<dbReference type="SUPFAM" id="SSF49899">
    <property type="entry name" value="Concanavalin A-like lectins/glucanases"/>
    <property type="match status" value="1"/>
</dbReference>
<evidence type="ECO:0000313" key="3">
    <source>
        <dbReference type="Proteomes" id="UP000027153"/>
    </source>
</evidence>
<evidence type="ECO:0000313" key="2">
    <source>
        <dbReference type="EMBL" id="KCZ71650.1"/>
    </source>
</evidence>
<keyword evidence="3" id="KW-1185">Reference proteome</keyword>
<dbReference type="InterPro" id="IPR051200">
    <property type="entry name" value="Host-pathogen_enzymatic-act"/>
</dbReference>
<dbReference type="InterPro" id="IPR011047">
    <property type="entry name" value="Quinoprotein_ADH-like_sf"/>
</dbReference>
<name>A0A062V8E2_9EURY</name>
<dbReference type="Gene3D" id="2.60.120.260">
    <property type="entry name" value="Galactose-binding domain-like"/>
    <property type="match status" value="1"/>
</dbReference>
<dbReference type="InterPro" id="IPR013211">
    <property type="entry name" value="LVIVD"/>
</dbReference>
<evidence type="ECO:0008006" key="4">
    <source>
        <dbReference type="Google" id="ProtNLM"/>
    </source>
</evidence>
<comment type="caution">
    <text evidence="2">The sequence shown here is derived from an EMBL/GenBank/DDBJ whole genome shotgun (WGS) entry which is preliminary data.</text>
</comment>
<dbReference type="InterPro" id="IPR015943">
    <property type="entry name" value="WD40/YVTN_repeat-like_dom_sf"/>
</dbReference>
<feature type="region of interest" description="Disordered" evidence="1">
    <location>
        <begin position="655"/>
        <end position="719"/>
    </location>
</feature>
<dbReference type="Gene3D" id="2.130.10.10">
    <property type="entry name" value="YVTN repeat-like/Quinoprotein amine dehydrogenase"/>
    <property type="match status" value="1"/>
</dbReference>
<protein>
    <recommendedName>
        <fullName evidence="4">LVIVD repeat protein</fullName>
    </recommendedName>
</protein>